<dbReference type="PROSITE" id="PS51093">
    <property type="entry name" value="PTS_EIIA_TYPE_1"/>
    <property type="match status" value="1"/>
</dbReference>
<keyword evidence="9" id="KW-1185">Reference proteome</keyword>
<dbReference type="InterPro" id="IPR050890">
    <property type="entry name" value="PTS_EIIA_component"/>
</dbReference>
<dbReference type="PANTHER" id="PTHR45008">
    <property type="entry name" value="PTS SYSTEM GLUCOSE-SPECIFIC EIIA COMPONENT"/>
    <property type="match status" value="1"/>
</dbReference>
<dbReference type="GO" id="GO:0016301">
    <property type="term" value="F:kinase activity"/>
    <property type="evidence" value="ECO:0007669"/>
    <property type="project" value="UniProtKB-KW"/>
</dbReference>
<evidence type="ECO:0000256" key="1">
    <source>
        <dbReference type="ARBA" id="ARBA00004496"/>
    </source>
</evidence>
<evidence type="ECO:0000256" key="5">
    <source>
        <dbReference type="ARBA" id="ARBA00022683"/>
    </source>
</evidence>
<dbReference type="SUPFAM" id="SSF51261">
    <property type="entry name" value="Duplicated hybrid motif"/>
    <property type="match status" value="1"/>
</dbReference>
<evidence type="ECO:0000313" key="9">
    <source>
        <dbReference type="Proteomes" id="UP000581688"/>
    </source>
</evidence>
<keyword evidence="6" id="KW-0418">Kinase</keyword>
<dbReference type="EMBL" id="JACHGH010000006">
    <property type="protein sequence ID" value="MBB6453809.1"/>
    <property type="molecule type" value="Genomic_DNA"/>
</dbReference>
<dbReference type="Pfam" id="PF00358">
    <property type="entry name" value="PTS_EIIA_1"/>
    <property type="match status" value="1"/>
</dbReference>
<dbReference type="RefSeq" id="WP_174496643.1">
    <property type="nucleotide sequence ID" value="NZ_CADDWK010000008.1"/>
</dbReference>
<feature type="domain" description="PTS EIIA type-1" evidence="7">
    <location>
        <begin position="35"/>
        <end position="139"/>
    </location>
</feature>
<dbReference type="Gene3D" id="2.70.70.10">
    <property type="entry name" value="Glucose Permease (Domain IIA)"/>
    <property type="match status" value="1"/>
</dbReference>
<keyword evidence="3" id="KW-0762">Sugar transport</keyword>
<keyword evidence="4" id="KW-0808">Transferase</keyword>
<dbReference type="PROSITE" id="PS00371">
    <property type="entry name" value="PTS_EIIA_TYPE_1_HIS"/>
    <property type="match status" value="1"/>
</dbReference>
<dbReference type="NCBIfam" id="TIGR00830">
    <property type="entry name" value="PTBA"/>
    <property type="match status" value="1"/>
</dbReference>
<name>A0A841Q5R3_9BACI</name>
<evidence type="ECO:0000256" key="3">
    <source>
        <dbReference type="ARBA" id="ARBA00022597"/>
    </source>
</evidence>
<dbReference type="Proteomes" id="UP000581688">
    <property type="component" value="Unassembled WGS sequence"/>
</dbReference>
<gene>
    <name evidence="8" type="ORF">HNQ94_002260</name>
</gene>
<protein>
    <submittedName>
        <fullName evidence="8">PTS system glucose-specific IIA component</fullName>
    </submittedName>
</protein>
<proteinExistence type="predicted"/>
<evidence type="ECO:0000256" key="4">
    <source>
        <dbReference type="ARBA" id="ARBA00022679"/>
    </source>
</evidence>
<dbReference type="FunFam" id="2.70.70.10:FF:000001">
    <property type="entry name" value="PTS system glucose-specific IIA component"/>
    <property type="match status" value="1"/>
</dbReference>
<organism evidence="8 9">
    <name type="scientific">Salirhabdus euzebyi</name>
    <dbReference type="NCBI Taxonomy" id="394506"/>
    <lineage>
        <taxon>Bacteria</taxon>
        <taxon>Bacillati</taxon>
        <taxon>Bacillota</taxon>
        <taxon>Bacilli</taxon>
        <taxon>Bacillales</taxon>
        <taxon>Bacillaceae</taxon>
        <taxon>Salirhabdus</taxon>
    </lineage>
</organism>
<reference evidence="8 9" key="1">
    <citation type="submission" date="2020-08" db="EMBL/GenBank/DDBJ databases">
        <title>Genomic Encyclopedia of Type Strains, Phase IV (KMG-IV): sequencing the most valuable type-strain genomes for metagenomic binning, comparative biology and taxonomic classification.</title>
        <authorList>
            <person name="Goeker M."/>
        </authorList>
    </citation>
    <scope>NUCLEOTIDE SEQUENCE [LARGE SCALE GENOMIC DNA]</scope>
    <source>
        <strain evidence="8 9">DSM 19612</strain>
    </source>
</reference>
<comment type="caution">
    <text evidence="8">The sequence shown here is derived from an EMBL/GenBank/DDBJ whole genome shotgun (WGS) entry which is preliminary data.</text>
</comment>
<evidence type="ECO:0000313" key="8">
    <source>
        <dbReference type="EMBL" id="MBB6453809.1"/>
    </source>
</evidence>
<sequence>MLQKWFGKEASKLTKTETIIAPISGDLIPIEKVPDPTFSEKLIGEGVAIKPNEGEVVSPIDGEVIQLFPTKHAIALRGNSGVELLIHIGLGTVNLNGESFHSFVTQGQKVSVGDKLLSFNLNLINQKVQSSLTPTIITNYSIVDTLEIADRKEVKGGETEIMQIHINQ</sequence>
<dbReference type="InterPro" id="IPR011055">
    <property type="entry name" value="Dup_hybrid_motif"/>
</dbReference>
<keyword evidence="5" id="KW-0598">Phosphotransferase system</keyword>
<dbReference type="AlphaFoldDB" id="A0A841Q5R3"/>
<dbReference type="GO" id="GO:0005737">
    <property type="term" value="C:cytoplasm"/>
    <property type="evidence" value="ECO:0007669"/>
    <property type="project" value="UniProtKB-SubCell"/>
</dbReference>
<dbReference type="InterPro" id="IPR001127">
    <property type="entry name" value="PTS_EIIA_1_perm"/>
</dbReference>
<evidence type="ECO:0000256" key="6">
    <source>
        <dbReference type="ARBA" id="ARBA00022777"/>
    </source>
</evidence>
<keyword evidence="2" id="KW-0813">Transport</keyword>
<comment type="subcellular location">
    <subcellularLocation>
        <location evidence="1">Cytoplasm</location>
    </subcellularLocation>
</comment>
<evidence type="ECO:0000256" key="2">
    <source>
        <dbReference type="ARBA" id="ARBA00022448"/>
    </source>
</evidence>
<accession>A0A841Q5R3</accession>
<dbReference type="PANTHER" id="PTHR45008:SF1">
    <property type="entry name" value="PTS SYSTEM GLUCOSE-SPECIFIC EIIA COMPONENT"/>
    <property type="match status" value="1"/>
</dbReference>
<dbReference type="GO" id="GO:0009401">
    <property type="term" value="P:phosphoenolpyruvate-dependent sugar phosphotransferase system"/>
    <property type="evidence" value="ECO:0007669"/>
    <property type="project" value="UniProtKB-KW"/>
</dbReference>
<evidence type="ECO:0000259" key="7">
    <source>
        <dbReference type="PROSITE" id="PS51093"/>
    </source>
</evidence>